<dbReference type="InterPro" id="IPR006047">
    <property type="entry name" value="GH13_cat_dom"/>
</dbReference>
<comment type="function">
    <text evidence="2 10">Catalyzes the formation of the alpha-1,6-glucosidic linkages in glycogen by scission of a 1,4-alpha-linked oligosaccharide from growing alpha-1,4-glucan chains and the subsequent attachment of the oligosaccharide to the alpha-1,6 position.</text>
</comment>
<dbReference type="PANTHER" id="PTHR43651:SF3">
    <property type="entry name" value="1,4-ALPHA-GLUCAN-BRANCHING ENZYME"/>
    <property type="match status" value="1"/>
</dbReference>
<evidence type="ECO:0000256" key="12">
    <source>
        <dbReference type="SAM" id="MobiDB-lite"/>
    </source>
</evidence>
<dbReference type="GO" id="GO:0004553">
    <property type="term" value="F:hydrolase activity, hydrolyzing O-glycosyl compounds"/>
    <property type="evidence" value="ECO:0007669"/>
    <property type="project" value="InterPro"/>
</dbReference>
<dbReference type="Pfam" id="PF00128">
    <property type="entry name" value="Alpha-amylase"/>
    <property type="match status" value="1"/>
</dbReference>
<dbReference type="InterPro" id="IPR014756">
    <property type="entry name" value="Ig_E-set"/>
</dbReference>
<evidence type="ECO:0000256" key="7">
    <source>
        <dbReference type="ARBA" id="ARBA00022679"/>
    </source>
</evidence>
<comment type="subunit">
    <text evidence="10">Monomer.</text>
</comment>
<feature type="region of interest" description="Disordered" evidence="12">
    <location>
        <begin position="615"/>
        <end position="658"/>
    </location>
</feature>
<evidence type="ECO:0000256" key="10">
    <source>
        <dbReference type="HAMAP-Rule" id="MF_00685"/>
    </source>
</evidence>
<reference evidence="14" key="1">
    <citation type="journal article" date="2021" name="PeerJ">
        <title>Extensive microbial diversity within the chicken gut microbiome revealed by metagenomics and culture.</title>
        <authorList>
            <person name="Gilroy R."/>
            <person name="Ravi A."/>
            <person name="Getino M."/>
            <person name="Pursley I."/>
            <person name="Horton D.L."/>
            <person name="Alikhan N.F."/>
            <person name="Baker D."/>
            <person name="Gharbi K."/>
            <person name="Hall N."/>
            <person name="Watson M."/>
            <person name="Adriaenssens E.M."/>
            <person name="Foster-Nyarko E."/>
            <person name="Jarju S."/>
            <person name="Secka A."/>
            <person name="Antonio M."/>
            <person name="Oren A."/>
            <person name="Chaudhuri R.R."/>
            <person name="La Ragione R."/>
            <person name="Hildebrand F."/>
            <person name="Pallen M.J."/>
        </authorList>
    </citation>
    <scope>NUCLEOTIDE SEQUENCE</scope>
    <source>
        <strain evidence="14">12435</strain>
    </source>
</reference>
<dbReference type="GO" id="GO:0005829">
    <property type="term" value="C:cytosol"/>
    <property type="evidence" value="ECO:0007669"/>
    <property type="project" value="TreeGrafter"/>
</dbReference>
<dbReference type="AlphaFoldDB" id="A0A9D1Q1T5"/>
<dbReference type="EMBL" id="DXHS01000117">
    <property type="protein sequence ID" value="HIW03030.1"/>
    <property type="molecule type" value="Genomic_DNA"/>
</dbReference>
<feature type="active site" description="Proton donor" evidence="10 11">
    <location>
        <position position="354"/>
    </location>
</feature>
<feature type="domain" description="Glycosyl hydrolase family 13 catalytic" evidence="13">
    <location>
        <begin position="153"/>
        <end position="521"/>
    </location>
</feature>
<evidence type="ECO:0000313" key="15">
    <source>
        <dbReference type="Proteomes" id="UP000823990"/>
    </source>
</evidence>
<evidence type="ECO:0000256" key="9">
    <source>
        <dbReference type="ARBA" id="ARBA00023277"/>
    </source>
</evidence>
<dbReference type="InterPro" id="IPR006048">
    <property type="entry name" value="A-amylase/branching_C"/>
</dbReference>
<evidence type="ECO:0000256" key="4">
    <source>
        <dbReference type="ARBA" id="ARBA00009000"/>
    </source>
</evidence>
<organism evidence="14 15">
    <name type="scientific">Candidatus Protoclostridium stercorigallinarum</name>
    <dbReference type="NCBI Taxonomy" id="2838741"/>
    <lineage>
        <taxon>Bacteria</taxon>
        <taxon>Bacillati</taxon>
        <taxon>Bacillota</taxon>
        <taxon>Clostridia</taxon>
        <taxon>Candidatus Protoclostridium</taxon>
    </lineage>
</organism>
<keyword evidence="7 10" id="KW-0808">Transferase</keyword>
<comment type="caution">
    <text evidence="14">The sequence shown here is derived from an EMBL/GenBank/DDBJ whole genome shotgun (WGS) entry which is preliminary data.</text>
</comment>
<dbReference type="SUPFAM" id="SSF51445">
    <property type="entry name" value="(Trans)glycosidases"/>
    <property type="match status" value="1"/>
</dbReference>
<dbReference type="InterPro" id="IPR004193">
    <property type="entry name" value="Glyco_hydro_13_N"/>
</dbReference>
<dbReference type="InterPro" id="IPR037439">
    <property type="entry name" value="Branching_enzy"/>
</dbReference>
<dbReference type="Gene3D" id="2.60.40.1180">
    <property type="entry name" value="Golgi alpha-mannosidase II"/>
    <property type="match status" value="1"/>
</dbReference>
<dbReference type="GO" id="GO:0003844">
    <property type="term" value="F:1,4-alpha-glucan branching enzyme activity"/>
    <property type="evidence" value="ECO:0007669"/>
    <property type="project" value="UniProtKB-UniRule"/>
</dbReference>
<evidence type="ECO:0000256" key="11">
    <source>
        <dbReference type="PIRSR" id="PIRSR000463-1"/>
    </source>
</evidence>
<name>A0A9D1Q1T5_9FIRM</name>
<evidence type="ECO:0000313" key="14">
    <source>
        <dbReference type="EMBL" id="HIW03030.1"/>
    </source>
</evidence>
<dbReference type="HAMAP" id="MF_00685">
    <property type="entry name" value="GlgB"/>
    <property type="match status" value="1"/>
</dbReference>
<keyword evidence="5 10" id="KW-0321">Glycogen metabolism</keyword>
<evidence type="ECO:0000256" key="3">
    <source>
        <dbReference type="ARBA" id="ARBA00004964"/>
    </source>
</evidence>
<dbReference type="FunFam" id="3.20.20.80:FF:000003">
    <property type="entry name" value="1,4-alpha-glucan branching enzyme GlgB"/>
    <property type="match status" value="1"/>
</dbReference>
<dbReference type="Proteomes" id="UP000823990">
    <property type="component" value="Unassembled WGS sequence"/>
</dbReference>
<dbReference type="InterPro" id="IPR013780">
    <property type="entry name" value="Glyco_hydro_b"/>
</dbReference>
<dbReference type="SUPFAM" id="SSF81296">
    <property type="entry name" value="E set domains"/>
    <property type="match status" value="1"/>
</dbReference>
<feature type="compositionally biased region" description="Basic residues" evidence="12">
    <location>
        <begin position="639"/>
        <end position="648"/>
    </location>
</feature>
<dbReference type="GO" id="GO:0005978">
    <property type="term" value="P:glycogen biosynthetic process"/>
    <property type="evidence" value="ECO:0007669"/>
    <property type="project" value="UniProtKB-UniRule"/>
</dbReference>
<evidence type="ECO:0000259" key="13">
    <source>
        <dbReference type="SMART" id="SM00642"/>
    </source>
</evidence>
<gene>
    <name evidence="10 14" type="primary">glgB</name>
    <name evidence="14" type="ORF">H9892_06795</name>
</gene>
<evidence type="ECO:0000256" key="5">
    <source>
        <dbReference type="ARBA" id="ARBA00022600"/>
    </source>
</evidence>
<comment type="similarity">
    <text evidence="4 10">Belongs to the glycosyl hydrolase 13 family. GlgB subfamily.</text>
</comment>
<dbReference type="SUPFAM" id="SSF51011">
    <property type="entry name" value="Glycosyl hydrolase domain"/>
    <property type="match status" value="1"/>
</dbReference>
<dbReference type="CDD" id="cd02855">
    <property type="entry name" value="E_set_GBE_prok_N"/>
    <property type="match status" value="1"/>
</dbReference>
<keyword evidence="9 10" id="KW-0119">Carbohydrate metabolism</keyword>
<evidence type="ECO:0000256" key="1">
    <source>
        <dbReference type="ARBA" id="ARBA00000826"/>
    </source>
</evidence>
<comment type="pathway">
    <text evidence="3 10">Glycan biosynthesis; glycogen biosynthesis.</text>
</comment>
<dbReference type="Pfam" id="PF02922">
    <property type="entry name" value="CBM_48"/>
    <property type="match status" value="1"/>
</dbReference>
<comment type="catalytic activity">
    <reaction evidence="1 10">
        <text>Transfers a segment of a (1-&gt;4)-alpha-D-glucan chain to a primary hydroxy group in a similar glucan chain.</text>
        <dbReference type="EC" id="2.4.1.18"/>
    </reaction>
</comment>
<dbReference type="EC" id="2.4.1.18" evidence="10"/>
<evidence type="ECO:0000256" key="8">
    <source>
        <dbReference type="ARBA" id="ARBA00023056"/>
    </source>
</evidence>
<evidence type="ECO:0000256" key="2">
    <source>
        <dbReference type="ARBA" id="ARBA00002953"/>
    </source>
</evidence>
<dbReference type="Pfam" id="PF02806">
    <property type="entry name" value="Alpha-amylase_C"/>
    <property type="match status" value="1"/>
</dbReference>
<dbReference type="Gene3D" id="2.60.40.10">
    <property type="entry name" value="Immunoglobulins"/>
    <property type="match status" value="1"/>
</dbReference>
<dbReference type="Gene3D" id="3.20.20.80">
    <property type="entry name" value="Glycosidases"/>
    <property type="match status" value="1"/>
</dbReference>
<keyword evidence="8 10" id="KW-0320">Glycogen biosynthesis</keyword>
<dbReference type="CDD" id="cd11322">
    <property type="entry name" value="AmyAc_Glg_BE"/>
    <property type="match status" value="1"/>
</dbReference>
<feature type="active site" description="Nucleophile" evidence="10 11">
    <location>
        <position position="303"/>
    </location>
</feature>
<dbReference type="NCBIfam" id="TIGR01515">
    <property type="entry name" value="branching_enzym"/>
    <property type="match status" value="1"/>
</dbReference>
<reference evidence="14" key="2">
    <citation type="submission" date="2021-04" db="EMBL/GenBank/DDBJ databases">
        <authorList>
            <person name="Gilroy R."/>
        </authorList>
    </citation>
    <scope>NUCLEOTIDE SEQUENCE</scope>
    <source>
        <strain evidence="14">12435</strain>
    </source>
</reference>
<sequence>MTDSEYQYYFHAGTLQTAYEYLGCHYDRQTKRAVFRVWAPHATSVSVVGDFNYWDRTANYMYRITDGGIFEGIIEGVEEYQMYKYCVRGRNGTEVEKADPYAFFDETRGSTASKVVALDNFWWNDKEWMDKRASTDPYSSPISVYECNIASWRKYPDGNNYDYRKFADEIVYYMQYMNFTHLELMGIAEHPYDGSWGYQVTGYFAPTSRYGRPEDFAYLVNKCHENGIAVILDWVPGHFPKDEHGLYMFDGEPCYEPTHPLRAEHKEWGTMCFDYGRNEVKSFLVSNAMMWFDKYHIDGLRVDAVASMLYLDYGRNEWEPNKYGGRENLEAIDFFRYLNTAVFGHFPNALMIAEESTAWPMVTKPADWGGLGFNFKWNMGWMNDTLQYVKADPYFRHYKHNLMTFSMAYAFSENYVLPISHDEVVYGKGSLINKMPGDYDLKFAGVQNYLLYMFTHPGKKLLFMGCELGQWSEWNWQRDIDWLLCEFPKHQGLQRFVKELNWIYRTTPALYEIENSWDGFEWLVADDADANVFIYERRDRKGNRALVVLNFAPCDWKGYRLPVSPGKYTRRIKTSYYGWDMEPVVIESEEVPNRNKTDSLVMDIENMSGYIFLAPPCEPRPAKKTRKTAAKKSGETKTKKPAAKRTKKTAAAEDKEEK</sequence>
<dbReference type="PIRSF" id="PIRSF000463">
    <property type="entry name" value="GlgB"/>
    <property type="match status" value="1"/>
</dbReference>
<dbReference type="PANTHER" id="PTHR43651">
    <property type="entry name" value="1,4-ALPHA-GLUCAN-BRANCHING ENZYME"/>
    <property type="match status" value="1"/>
</dbReference>
<dbReference type="InterPro" id="IPR006407">
    <property type="entry name" value="GlgB"/>
</dbReference>
<dbReference type="InterPro" id="IPR013783">
    <property type="entry name" value="Ig-like_fold"/>
</dbReference>
<evidence type="ECO:0000256" key="6">
    <source>
        <dbReference type="ARBA" id="ARBA00022676"/>
    </source>
</evidence>
<dbReference type="InterPro" id="IPR044143">
    <property type="entry name" value="GlgB_N_E_set_prok"/>
</dbReference>
<dbReference type="NCBIfam" id="NF003811">
    <property type="entry name" value="PRK05402.1"/>
    <property type="match status" value="1"/>
</dbReference>
<protein>
    <recommendedName>
        <fullName evidence="10">1,4-alpha-glucan branching enzyme GlgB</fullName>
        <ecNumber evidence="10">2.4.1.18</ecNumber>
    </recommendedName>
    <alternativeName>
        <fullName evidence="10">1,4-alpha-D-glucan:1,4-alpha-D-glucan 6-glucosyl-transferase</fullName>
    </alternativeName>
    <alternativeName>
        <fullName evidence="10">Alpha-(1-&gt;4)-glucan branching enzyme</fullName>
    </alternativeName>
    <alternativeName>
        <fullName evidence="10">Glycogen branching enzyme</fullName>
        <shortName evidence="10">BE</shortName>
    </alternativeName>
</protein>
<proteinExistence type="inferred from homology"/>
<keyword evidence="6 10" id="KW-0328">Glycosyltransferase</keyword>
<dbReference type="NCBIfam" id="NF008967">
    <property type="entry name" value="PRK12313.1"/>
    <property type="match status" value="1"/>
</dbReference>
<dbReference type="GO" id="GO:0043169">
    <property type="term" value="F:cation binding"/>
    <property type="evidence" value="ECO:0007669"/>
    <property type="project" value="InterPro"/>
</dbReference>
<dbReference type="InterPro" id="IPR017853">
    <property type="entry name" value="GH"/>
</dbReference>
<dbReference type="SMART" id="SM00642">
    <property type="entry name" value="Aamy"/>
    <property type="match status" value="1"/>
</dbReference>
<accession>A0A9D1Q1T5</accession>